<dbReference type="RefSeq" id="WP_167934855.1">
    <property type="nucleotide sequence ID" value="NZ_JAAVJB010000202.1"/>
</dbReference>
<evidence type="ECO:0000256" key="1">
    <source>
        <dbReference type="SAM" id="MobiDB-lite"/>
    </source>
</evidence>
<feature type="transmembrane region" description="Helical" evidence="2">
    <location>
        <begin position="60"/>
        <end position="85"/>
    </location>
</feature>
<dbReference type="EMBL" id="JAAVJB010000202">
    <property type="protein sequence ID" value="NJP68352.1"/>
    <property type="molecule type" value="Genomic_DNA"/>
</dbReference>
<sequence>MSPSTAAQAARHYDAEPRSGRAAQTEPPSAEPSGRGGGTDHPSPTATVPRPAAWSQSRRAVVLVGVCALAAATATVGGAAASLLVSGGAKIAVWGAVTTVLAAAAALGWSALEEAAHRARP</sequence>
<proteinExistence type="predicted"/>
<evidence type="ECO:0008006" key="5">
    <source>
        <dbReference type="Google" id="ProtNLM"/>
    </source>
</evidence>
<reference evidence="3 4" key="1">
    <citation type="submission" date="2020-03" db="EMBL/GenBank/DDBJ databases">
        <title>Draft genome of Streptomyces sp. ventii, isolated from the Axial Seamount in the Pacific Ocean, and resequencing of the two type strains Streptomyces lonarensis strain NCL 716 and Streptomyces bohaiensis strain 11A07.</title>
        <authorList>
            <person name="Loughran R.M."/>
            <person name="Pfannmuller K.M."/>
            <person name="Wasson B.J."/>
            <person name="Deadmond M.C."/>
            <person name="Paddock B.E."/>
            <person name="Koyack M.J."/>
            <person name="Gallegos D.A."/>
            <person name="Mitchell E.A."/>
            <person name="Ushijima B."/>
            <person name="Saw J.H."/>
            <person name="Mcphail K.L."/>
            <person name="Videau P."/>
        </authorList>
    </citation>
    <scope>NUCLEOTIDE SEQUENCE [LARGE SCALE GENOMIC DNA]</scope>
    <source>
        <strain evidence="4">5675061</strain>
    </source>
</reference>
<name>A0ABX1AVR4_9ACTN</name>
<feature type="region of interest" description="Disordered" evidence="1">
    <location>
        <begin position="1"/>
        <end position="55"/>
    </location>
</feature>
<feature type="transmembrane region" description="Helical" evidence="2">
    <location>
        <begin position="91"/>
        <end position="112"/>
    </location>
</feature>
<protein>
    <recommendedName>
        <fullName evidence="5">ATP-binding protein</fullName>
    </recommendedName>
</protein>
<comment type="caution">
    <text evidence="3">The sequence shown here is derived from an EMBL/GenBank/DDBJ whole genome shotgun (WGS) entry which is preliminary data.</text>
</comment>
<keyword evidence="2" id="KW-1133">Transmembrane helix</keyword>
<evidence type="ECO:0000313" key="3">
    <source>
        <dbReference type="EMBL" id="NJP68352.1"/>
    </source>
</evidence>
<dbReference type="Proteomes" id="UP000746503">
    <property type="component" value="Unassembled WGS sequence"/>
</dbReference>
<evidence type="ECO:0000256" key="2">
    <source>
        <dbReference type="SAM" id="Phobius"/>
    </source>
</evidence>
<accession>A0ABX1AVR4</accession>
<keyword evidence="2" id="KW-0812">Transmembrane</keyword>
<gene>
    <name evidence="3" type="ORF">HCJ92_19140</name>
</gene>
<organism evidence="3 4">
    <name type="scientific">Streptomyces spiramenti</name>
    <dbReference type="NCBI Taxonomy" id="2720606"/>
    <lineage>
        <taxon>Bacteria</taxon>
        <taxon>Bacillati</taxon>
        <taxon>Actinomycetota</taxon>
        <taxon>Actinomycetes</taxon>
        <taxon>Kitasatosporales</taxon>
        <taxon>Streptomycetaceae</taxon>
        <taxon>Streptomyces</taxon>
    </lineage>
</organism>
<evidence type="ECO:0000313" key="4">
    <source>
        <dbReference type="Proteomes" id="UP000746503"/>
    </source>
</evidence>
<keyword evidence="4" id="KW-1185">Reference proteome</keyword>
<keyword evidence="2" id="KW-0472">Membrane</keyword>